<proteinExistence type="predicted"/>
<gene>
    <name evidence="1" type="ORF">NCTC1934_01756</name>
</gene>
<dbReference type="STRING" id="1406858.GCA_000710895_02855"/>
<dbReference type="EMBL" id="UGRY01000002">
    <property type="protein sequence ID" value="SUA74787.1"/>
    <property type="molecule type" value="Genomic_DNA"/>
</dbReference>
<sequence length="113" mass="12770">MSWWVFAIGVAAAILLAAAPYAVAWLCPRHTPDGRSVAEIRQRLREERIEMDAAVWPVGYPHDAPDRPMGELEAQRTMQRHRSCRVGECPRKTAAWRTLVEAGRITPDSGRTY</sequence>
<keyword evidence="2" id="KW-1185">Reference proteome</keyword>
<dbReference type="OrthoDB" id="4554523at2"/>
<organism evidence="1 2">
    <name type="scientific">Nocardia otitidiscaviarum</name>
    <dbReference type="NCBI Taxonomy" id="1823"/>
    <lineage>
        <taxon>Bacteria</taxon>
        <taxon>Bacillati</taxon>
        <taxon>Actinomycetota</taxon>
        <taxon>Actinomycetes</taxon>
        <taxon>Mycobacteriales</taxon>
        <taxon>Nocardiaceae</taxon>
        <taxon>Nocardia</taxon>
    </lineage>
</organism>
<accession>A0A378YEF2</accession>
<evidence type="ECO:0000313" key="2">
    <source>
        <dbReference type="Proteomes" id="UP000255467"/>
    </source>
</evidence>
<evidence type="ECO:0000313" key="1">
    <source>
        <dbReference type="EMBL" id="SUA74787.1"/>
    </source>
</evidence>
<name>A0A378YEF2_9NOCA</name>
<dbReference type="Proteomes" id="UP000255467">
    <property type="component" value="Unassembled WGS sequence"/>
</dbReference>
<protein>
    <submittedName>
        <fullName evidence="1">Uncharacterized protein</fullName>
    </submittedName>
</protein>
<reference evidence="1 2" key="1">
    <citation type="submission" date="2018-06" db="EMBL/GenBank/DDBJ databases">
        <authorList>
            <consortium name="Pathogen Informatics"/>
            <person name="Doyle S."/>
        </authorList>
    </citation>
    <scope>NUCLEOTIDE SEQUENCE [LARGE SCALE GENOMIC DNA]</scope>
    <source>
        <strain evidence="1 2">NCTC1934</strain>
    </source>
</reference>
<dbReference type="RefSeq" id="WP_147287019.1">
    <property type="nucleotide sequence ID" value="NZ_UGRY01000002.1"/>
</dbReference>
<dbReference type="AlphaFoldDB" id="A0A378YEF2"/>